<evidence type="ECO:0000259" key="5">
    <source>
        <dbReference type="PROSITE" id="PS50931"/>
    </source>
</evidence>
<accession>A0A9Q2XNQ0</accession>
<comment type="caution">
    <text evidence="6">The sequence shown here is derived from an EMBL/GenBank/DDBJ whole genome shotgun (WGS) entry which is preliminary data.</text>
</comment>
<proteinExistence type="inferred from homology"/>
<dbReference type="InterPro" id="IPR058163">
    <property type="entry name" value="LysR-type_TF_proteobact-type"/>
</dbReference>
<dbReference type="PROSITE" id="PS50931">
    <property type="entry name" value="HTH_LYSR"/>
    <property type="match status" value="1"/>
</dbReference>
<keyword evidence="3" id="KW-0238">DNA-binding</keyword>
<evidence type="ECO:0000256" key="2">
    <source>
        <dbReference type="ARBA" id="ARBA00023015"/>
    </source>
</evidence>
<evidence type="ECO:0000313" key="6">
    <source>
        <dbReference type="EMBL" id="MBV6290407.1"/>
    </source>
</evidence>
<reference evidence="6" key="1">
    <citation type="journal article" date="2022" name="Int. J. Syst. Evol. Microbiol.">
        <title>Pseudomonas aegrilactucae sp. nov. and Pseudomonas morbosilactucae sp. nov., pathogens causing bacterial rot of lettuce in Japan.</title>
        <authorList>
            <person name="Sawada H."/>
            <person name="Fujikawa T."/>
            <person name="Satou M."/>
        </authorList>
    </citation>
    <scope>NUCLEOTIDE SEQUENCE</scope>
    <source>
        <strain evidence="6">MAFF 301350</strain>
    </source>
</reference>
<dbReference type="GO" id="GO:0003700">
    <property type="term" value="F:DNA-binding transcription factor activity"/>
    <property type="evidence" value="ECO:0007669"/>
    <property type="project" value="InterPro"/>
</dbReference>
<sequence length="303" mass="34070">MEDLNSLYFFTQVVEHGGFAPAGRALNMPKSKLSRRIADLEDRLGVRLLHRTSRHCSLTEIGQEYYRRCTAMRVEAEGAAEVIERNRSEPRGLVRISCPTTLLNSLVAPMLTRYMARYPLVELFIESTNRRVDLLHEGFDMALRVRFPPLENTDMVMKVLSNSTQCLVGHPSFLEQLPAGFEPSLLGTLPSVHWGGAQRDYQWSLFQGEDMSRSLVIAHTPRMVTDDLFALRQFVLAGVGIAHLPRVAVRDDLASGRLVELLPAWHPRCGIVHAIFPSRRGLLPSVRSLIDHLAEEFAASDMA</sequence>
<keyword evidence="7" id="KW-1185">Reference proteome</keyword>
<keyword evidence="4" id="KW-0804">Transcription</keyword>
<dbReference type="GO" id="GO:0006351">
    <property type="term" value="P:DNA-templated transcription"/>
    <property type="evidence" value="ECO:0007669"/>
    <property type="project" value="TreeGrafter"/>
</dbReference>
<dbReference type="Pfam" id="PF00126">
    <property type="entry name" value="HTH_1"/>
    <property type="match status" value="1"/>
</dbReference>
<evidence type="ECO:0000256" key="1">
    <source>
        <dbReference type="ARBA" id="ARBA00009437"/>
    </source>
</evidence>
<name>A0A9Q2XNQ0_9PSED</name>
<dbReference type="RefSeq" id="WP_217978400.1">
    <property type="nucleotide sequence ID" value="NZ_JAHTBI010000142.1"/>
</dbReference>
<dbReference type="FunFam" id="1.10.10.10:FF:000001">
    <property type="entry name" value="LysR family transcriptional regulator"/>
    <property type="match status" value="1"/>
</dbReference>
<dbReference type="PANTHER" id="PTHR30537">
    <property type="entry name" value="HTH-TYPE TRANSCRIPTIONAL REGULATOR"/>
    <property type="match status" value="1"/>
</dbReference>
<gene>
    <name evidence="6" type="ORF">KUO17_25895</name>
</gene>
<evidence type="ECO:0000313" key="7">
    <source>
        <dbReference type="Proteomes" id="UP001106592"/>
    </source>
</evidence>
<dbReference type="CDD" id="cd08473">
    <property type="entry name" value="PBP2_CrgA_like_4"/>
    <property type="match status" value="1"/>
</dbReference>
<feature type="domain" description="HTH lysR-type" evidence="5">
    <location>
        <begin position="1"/>
        <end position="59"/>
    </location>
</feature>
<evidence type="ECO:0000256" key="3">
    <source>
        <dbReference type="ARBA" id="ARBA00023125"/>
    </source>
</evidence>
<keyword evidence="2" id="KW-0805">Transcription regulation</keyword>
<dbReference type="InterPro" id="IPR000847">
    <property type="entry name" value="LysR_HTH_N"/>
</dbReference>
<evidence type="ECO:0000256" key="4">
    <source>
        <dbReference type="ARBA" id="ARBA00023163"/>
    </source>
</evidence>
<dbReference type="Proteomes" id="UP001106592">
    <property type="component" value="Unassembled WGS sequence"/>
</dbReference>
<dbReference type="GO" id="GO:0043565">
    <property type="term" value="F:sequence-specific DNA binding"/>
    <property type="evidence" value="ECO:0007669"/>
    <property type="project" value="TreeGrafter"/>
</dbReference>
<comment type="similarity">
    <text evidence="1">Belongs to the LysR transcriptional regulatory family.</text>
</comment>
<reference evidence="6" key="2">
    <citation type="journal article" date="2023" name="Plant Pathol.">
        <title>Dismantling and reorganizing Pseudomonas marginalis sensu#lato.</title>
        <authorList>
            <person name="Sawada H."/>
            <person name="Fujikawa T."/>
            <person name="Satou M."/>
        </authorList>
    </citation>
    <scope>NUCLEOTIDE SEQUENCE</scope>
    <source>
        <strain evidence="6">MAFF 301350</strain>
    </source>
</reference>
<dbReference type="AlphaFoldDB" id="A0A9Q2XNQ0"/>
<dbReference type="Pfam" id="PF03466">
    <property type="entry name" value="LysR_substrate"/>
    <property type="match status" value="1"/>
</dbReference>
<dbReference type="EMBL" id="JAHTBI010000142">
    <property type="protein sequence ID" value="MBV6290407.1"/>
    <property type="molecule type" value="Genomic_DNA"/>
</dbReference>
<dbReference type="PANTHER" id="PTHR30537:SF31">
    <property type="entry name" value="TRANSCRIPTIONAL REGULATOR, LYSR FAMILY"/>
    <property type="match status" value="1"/>
</dbReference>
<dbReference type="InterPro" id="IPR005119">
    <property type="entry name" value="LysR_subst-bd"/>
</dbReference>
<organism evidence="6 7">
    <name type="scientific">Pseudomonas aegrilactucae</name>
    <dbReference type="NCBI Taxonomy" id="2854028"/>
    <lineage>
        <taxon>Bacteria</taxon>
        <taxon>Pseudomonadati</taxon>
        <taxon>Pseudomonadota</taxon>
        <taxon>Gammaproteobacteria</taxon>
        <taxon>Pseudomonadales</taxon>
        <taxon>Pseudomonadaceae</taxon>
        <taxon>Pseudomonas</taxon>
    </lineage>
</organism>
<protein>
    <submittedName>
        <fullName evidence="6">LysR family transcriptional regulator</fullName>
    </submittedName>
</protein>